<keyword evidence="4" id="KW-1185">Reference proteome</keyword>
<feature type="coiled-coil region" evidence="1">
    <location>
        <begin position="221"/>
        <end position="248"/>
    </location>
</feature>
<organism evidence="3 4">
    <name type="scientific">Hibiscus sabdariffa</name>
    <name type="common">roselle</name>
    <dbReference type="NCBI Taxonomy" id="183260"/>
    <lineage>
        <taxon>Eukaryota</taxon>
        <taxon>Viridiplantae</taxon>
        <taxon>Streptophyta</taxon>
        <taxon>Embryophyta</taxon>
        <taxon>Tracheophyta</taxon>
        <taxon>Spermatophyta</taxon>
        <taxon>Magnoliopsida</taxon>
        <taxon>eudicotyledons</taxon>
        <taxon>Gunneridae</taxon>
        <taxon>Pentapetalae</taxon>
        <taxon>rosids</taxon>
        <taxon>malvids</taxon>
        <taxon>Malvales</taxon>
        <taxon>Malvaceae</taxon>
        <taxon>Malvoideae</taxon>
        <taxon>Hibiscus</taxon>
    </lineage>
</organism>
<accession>A0ABR2UAW2</accession>
<proteinExistence type="predicted"/>
<dbReference type="Proteomes" id="UP001396334">
    <property type="component" value="Unassembled WGS sequence"/>
</dbReference>
<evidence type="ECO:0000256" key="1">
    <source>
        <dbReference type="SAM" id="Coils"/>
    </source>
</evidence>
<evidence type="ECO:0000313" key="3">
    <source>
        <dbReference type="EMBL" id="KAK9046840.1"/>
    </source>
</evidence>
<reference evidence="3 4" key="1">
    <citation type="journal article" date="2024" name="G3 (Bethesda)">
        <title>Genome assembly of Hibiscus sabdariffa L. provides insights into metabolisms of medicinal natural products.</title>
        <authorList>
            <person name="Kim T."/>
        </authorList>
    </citation>
    <scope>NUCLEOTIDE SEQUENCE [LARGE SCALE GENOMIC DNA]</scope>
    <source>
        <strain evidence="3">TK-2024</strain>
        <tissue evidence="3">Old leaves</tissue>
    </source>
</reference>
<feature type="compositionally biased region" description="Basic and acidic residues" evidence="2">
    <location>
        <begin position="37"/>
        <end position="49"/>
    </location>
</feature>
<evidence type="ECO:0000256" key="2">
    <source>
        <dbReference type="SAM" id="MobiDB-lite"/>
    </source>
</evidence>
<sequence length="270" mass="30163">MEQTRAHLGAQSDAHQGGRMEQTRAHQGAQSCAHLGAESDRLPEPKTWRMQESPITKKAGNKEIVENPAILGLLFLFLCCADLGGYTSRPSIQSSASIEALSLSQVLCEQEDSQDLGKDRIRSSLAPSQVVSERVEWACVRASLQLQTSMVRLCSRKSSLQRVVQDGTKEEDNDNDRATEEVAKETQGVFKSRLVKMETMEDHFKDATRLILNKLESVRGSNAGEAKVKALRIEVEELKKELLSCKAAMRANQADEERAKQTHIEGWWER</sequence>
<protein>
    <submittedName>
        <fullName evidence="3">Uncharacterized protein</fullName>
    </submittedName>
</protein>
<gene>
    <name evidence="3" type="ORF">V6N11_052713</name>
</gene>
<evidence type="ECO:0000313" key="4">
    <source>
        <dbReference type="Proteomes" id="UP001396334"/>
    </source>
</evidence>
<dbReference type="EMBL" id="JBBPBN010000001">
    <property type="protein sequence ID" value="KAK9046840.1"/>
    <property type="molecule type" value="Genomic_DNA"/>
</dbReference>
<comment type="caution">
    <text evidence="3">The sequence shown here is derived from an EMBL/GenBank/DDBJ whole genome shotgun (WGS) entry which is preliminary data.</text>
</comment>
<name>A0ABR2UAW2_9ROSI</name>
<feature type="region of interest" description="Disordered" evidence="2">
    <location>
        <begin position="1"/>
        <end position="55"/>
    </location>
</feature>
<keyword evidence="1" id="KW-0175">Coiled coil</keyword>